<dbReference type="SUPFAM" id="SSF55729">
    <property type="entry name" value="Acyl-CoA N-acyltransferases (Nat)"/>
    <property type="match status" value="1"/>
</dbReference>
<sequence>MVLNNLNVEHSQKNERFFVNLKNSQAYVQYESENLDILDLKETYVPKKARGKGVATSIVEHVLEHAQKENLQIIPSCPFVQDYIDRNPEYKELIIESA</sequence>
<evidence type="ECO:0000259" key="1">
    <source>
        <dbReference type="PROSITE" id="PS51729"/>
    </source>
</evidence>
<evidence type="ECO:0000313" key="2">
    <source>
        <dbReference type="EMBL" id="QSE95898.1"/>
    </source>
</evidence>
<dbReference type="CDD" id="cd04301">
    <property type="entry name" value="NAT_SF"/>
    <property type="match status" value="1"/>
</dbReference>
<dbReference type="Pfam" id="PF14542">
    <property type="entry name" value="Acetyltransf_CG"/>
    <property type="match status" value="1"/>
</dbReference>
<dbReference type="EMBL" id="CP070608">
    <property type="protein sequence ID" value="QSE95898.1"/>
    <property type="molecule type" value="Genomic_DNA"/>
</dbReference>
<feature type="domain" description="N-acetyltransferase" evidence="1">
    <location>
        <begin position="9"/>
        <end position="95"/>
    </location>
</feature>
<gene>
    <name evidence="2" type="ORF">JR347_09725</name>
</gene>
<accession>A0A974WIC8</accession>
<dbReference type="InterPro" id="IPR031165">
    <property type="entry name" value="GNAT_YJDJ"/>
</dbReference>
<reference evidence="2" key="1">
    <citation type="submission" date="2021-02" db="EMBL/GenBank/DDBJ databases">
        <title>Fulvivirga sp. S481 isolated from sea water.</title>
        <authorList>
            <person name="Bae S.S."/>
            <person name="Baek K."/>
        </authorList>
    </citation>
    <scope>NUCLEOTIDE SEQUENCE</scope>
    <source>
        <strain evidence="2">S481</strain>
    </source>
</reference>
<dbReference type="Gene3D" id="3.40.630.30">
    <property type="match status" value="1"/>
</dbReference>
<dbReference type="RefSeq" id="WP_205720411.1">
    <property type="nucleotide sequence ID" value="NZ_CP070608.1"/>
</dbReference>
<name>A0A974WIC8_9BACT</name>
<dbReference type="PROSITE" id="PS51729">
    <property type="entry name" value="GNAT_YJDJ"/>
    <property type="match status" value="1"/>
</dbReference>
<dbReference type="InterPro" id="IPR045057">
    <property type="entry name" value="Gcn5-rel_NAT"/>
</dbReference>
<organism evidence="2 3">
    <name type="scientific">Fulvivirga lutea</name>
    <dbReference type="NCBI Taxonomy" id="2810512"/>
    <lineage>
        <taxon>Bacteria</taxon>
        <taxon>Pseudomonadati</taxon>
        <taxon>Bacteroidota</taxon>
        <taxon>Cytophagia</taxon>
        <taxon>Cytophagales</taxon>
        <taxon>Fulvivirgaceae</taxon>
        <taxon>Fulvivirga</taxon>
    </lineage>
</organism>
<dbReference type="KEGG" id="fuv:JR347_09725"/>
<dbReference type="PANTHER" id="PTHR31435">
    <property type="entry name" value="PROTEIN NATD1"/>
    <property type="match status" value="1"/>
</dbReference>
<dbReference type="Proteomes" id="UP000662783">
    <property type="component" value="Chromosome"/>
</dbReference>
<dbReference type="AlphaFoldDB" id="A0A974WIC8"/>
<keyword evidence="3" id="KW-1185">Reference proteome</keyword>
<evidence type="ECO:0000313" key="3">
    <source>
        <dbReference type="Proteomes" id="UP000662783"/>
    </source>
</evidence>
<dbReference type="InterPro" id="IPR016181">
    <property type="entry name" value="Acyl_CoA_acyltransferase"/>
</dbReference>
<dbReference type="PANTHER" id="PTHR31435:SF9">
    <property type="entry name" value="PROTEIN NATD1"/>
    <property type="match status" value="1"/>
</dbReference>
<protein>
    <submittedName>
        <fullName evidence="2">N-acetyltransferase</fullName>
    </submittedName>
</protein>
<proteinExistence type="predicted"/>